<feature type="compositionally biased region" description="Basic and acidic residues" evidence="7">
    <location>
        <begin position="1"/>
        <end position="10"/>
    </location>
</feature>
<keyword evidence="5 6" id="KW-0378">Hydrolase</keyword>
<gene>
    <name evidence="9" type="primary">lepB</name>
    <name evidence="9" type="ORF">GFD18_09720</name>
</gene>
<dbReference type="EC" id="3.4.21.89" evidence="4 6"/>
<evidence type="ECO:0000256" key="7">
    <source>
        <dbReference type="SAM" id="MobiDB-lite"/>
    </source>
</evidence>
<dbReference type="RefSeq" id="WP_163199903.1">
    <property type="nucleotide sequence ID" value="NZ_WHZU01000019.1"/>
</dbReference>
<comment type="subcellular location">
    <subcellularLocation>
        <location evidence="2">Cell membrane</location>
        <topology evidence="2">Single-pass type II membrane protein</topology>
    </subcellularLocation>
    <subcellularLocation>
        <location evidence="6">Membrane</location>
        <topology evidence="6">Single-pass type II membrane protein</topology>
    </subcellularLocation>
</comment>
<dbReference type="PROSITE" id="PS00761">
    <property type="entry name" value="SPASE_I_3"/>
    <property type="match status" value="1"/>
</dbReference>
<reference evidence="9 10" key="1">
    <citation type="submission" date="2019-10" db="EMBL/GenBank/DDBJ databases">
        <title>Bifidobacterium from non-human primates.</title>
        <authorList>
            <person name="Modesto M."/>
        </authorList>
    </citation>
    <scope>NUCLEOTIDE SEQUENCE [LARGE SCALE GENOMIC DNA]</scope>
    <source>
        <strain evidence="9 10">SMA1</strain>
    </source>
</reference>
<dbReference type="SUPFAM" id="SSF51306">
    <property type="entry name" value="LexA/Signal peptidase"/>
    <property type="match status" value="1"/>
</dbReference>
<keyword evidence="10" id="KW-1185">Reference proteome</keyword>
<dbReference type="InterPro" id="IPR019758">
    <property type="entry name" value="Pept_S26A_signal_pept_1_CS"/>
</dbReference>
<evidence type="ECO:0000256" key="4">
    <source>
        <dbReference type="ARBA" id="ARBA00013208"/>
    </source>
</evidence>
<comment type="caution">
    <text evidence="9">The sequence shown here is derived from an EMBL/GenBank/DDBJ whole genome shotgun (WGS) entry which is preliminary data.</text>
</comment>
<dbReference type="InterPro" id="IPR000223">
    <property type="entry name" value="Pept_S26A_signal_pept_1"/>
</dbReference>
<dbReference type="PRINTS" id="PR00727">
    <property type="entry name" value="LEADERPTASE"/>
</dbReference>
<accession>A0ABX0CCR5</accession>
<sequence>MTEHQTDGNDRIASGVAAGADGGAAAGGRRSDDRMTLRDLLVWAGIPLVIVLFLRMFVIGVYEIPSESMRDTLQVGDKVVTSRLAPRFFELHRGDIIVFKDPANWLGPSAKSQFLIKRLIGLPGDTVACKGPGQPITINGKAIDDSSFIRPGVNPSDFAFSVKVTDGHVFVMGDNRSNSADSRVHQEDGDNGLVPISDVEGVAAAIYWPVGHWSGLGRNDAVFDGVSGVSGAK</sequence>
<dbReference type="InterPro" id="IPR036286">
    <property type="entry name" value="LexA/Signal_pep-like_sf"/>
</dbReference>
<dbReference type="Pfam" id="PF10502">
    <property type="entry name" value="Peptidase_S26"/>
    <property type="match status" value="1"/>
</dbReference>
<dbReference type="CDD" id="cd06530">
    <property type="entry name" value="S26_SPase_I"/>
    <property type="match status" value="1"/>
</dbReference>
<organism evidence="9 10">
    <name type="scientific">Bifidobacterium saimiriisciurei</name>
    <dbReference type="NCBI Taxonomy" id="2661627"/>
    <lineage>
        <taxon>Bacteria</taxon>
        <taxon>Bacillati</taxon>
        <taxon>Actinomycetota</taxon>
        <taxon>Actinomycetes</taxon>
        <taxon>Bifidobacteriales</taxon>
        <taxon>Bifidobacteriaceae</taxon>
        <taxon>Bifidobacterium</taxon>
    </lineage>
</organism>
<evidence type="ECO:0000256" key="3">
    <source>
        <dbReference type="ARBA" id="ARBA00009370"/>
    </source>
</evidence>
<dbReference type="GO" id="GO:0009003">
    <property type="term" value="F:signal peptidase activity"/>
    <property type="evidence" value="ECO:0007669"/>
    <property type="project" value="UniProtKB-EC"/>
</dbReference>
<evidence type="ECO:0000256" key="6">
    <source>
        <dbReference type="RuleBase" id="RU362042"/>
    </source>
</evidence>
<evidence type="ECO:0000256" key="2">
    <source>
        <dbReference type="ARBA" id="ARBA00004401"/>
    </source>
</evidence>
<proteinExistence type="inferred from homology"/>
<dbReference type="InterPro" id="IPR019533">
    <property type="entry name" value="Peptidase_S26"/>
</dbReference>
<comment type="catalytic activity">
    <reaction evidence="1 6">
        <text>Cleavage of hydrophobic, N-terminal signal or leader sequences from secreted and periplasmic proteins.</text>
        <dbReference type="EC" id="3.4.21.89"/>
    </reaction>
</comment>
<dbReference type="Proteomes" id="UP000475155">
    <property type="component" value="Unassembled WGS sequence"/>
</dbReference>
<dbReference type="EMBL" id="WHZU01000019">
    <property type="protein sequence ID" value="NEH12345.1"/>
    <property type="molecule type" value="Genomic_DNA"/>
</dbReference>
<feature type="region of interest" description="Disordered" evidence="7">
    <location>
        <begin position="1"/>
        <end position="30"/>
    </location>
</feature>
<dbReference type="Gene3D" id="2.10.109.10">
    <property type="entry name" value="Umud Fragment, subunit A"/>
    <property type="match status" value="1"/>
</dbReference>
<evidence type="ECO:0000256" key="5">
    <source>
        <dbReference type="ARBA" id="ARBA00022801"/>
    </source>
</evidence>
<name>A0ABX0CCR5_9BIFI</name>
<evidence type="ECO:0000259" key="8">
    <source>
        <dbReference type="Pfam" id="PF10502"/>
    </source>
</evidence>
<protein>
    <recommendedName>
        <fullName evidence="4 6">Signal peptidase I</fullName>
        <ecNumber evidence="4 6">3.4.21.89</ecNumber>
    </recommendedName>
</protein>
<feature type="transmembrane region" description="Helical" evidence="6">
    <location>
        <begin position="40"/>
        <end position="62"/>
    </location>
</feature>
<keyword evidence="6" id="KW-0472">Membrane</keyword>
<feature type="domain" description="Peptidase S26" evidence="8">
    <location>
        <begin position="39"/>
        <end position="208"/>
    </location>
</feature>
<dbReference type="PANTHER" id="PTHR43390:SF1">
    <property type="entry name" value="CHLOROPLAST PROCESSING PEPTIDASE"/>
    <property type="match status" value="1"/>
</dbReference>
<evidence type="ECO:0000256" key="1">
    <source>
        <dbReference type="ARBA" id="ARBA00000677"/>
    </source>
</evidence>
<dbReference type="PANTHER" id="PTHR43390">
    <property type="entry name" value="SIGNAL PEPTIDASE I"/>
    <property type="match status" value="1"/>
</dbReference>
<evidence type="ECO:0000313" key="10">
    <source>
        <dbReference type="Proteomes" id="UP000475155"/>
    </source>
</evidence>
<evidence type="ECO:0000313" key="9">
    <source>
        <dbReference type="EMBL" id="NEH12345.1"/>
    </source>
</evidence>
<comment type="similarity">
    <text evidence="3 6">Belongs to the peptidase S26 family.</text>
</comment>
<keyword evidence="6" id="KW-0812">Transmembrane</keyword>
<keyword evidence="6" id="KW-1133">Transmembrane helix</keyword>
<keyword evidence="6" id="KW-0645">Protease</keyword>
<dbReference type="NCBIfam" id="TIGR02227">
    <property type="entry name" value="sigpep_I_bact"/>
    <property type="match status" value="1"/>
</dbReference>